<dbReference type="Gene3D" id="3.40.605.10">
    <property type="entry name" value="Aldehyde Dehydrogenase, Chain A, domain 1"/>
    <property type="match status" value="1"/>
</dbReference>
<dbReference type="FunFam" id="3.40.605.10:FF:000026">
    <property type="entry name" value="Aldehyde dehydrogenase, putative"/>
    <property type="match status" value="1"/>
</dbReference>
<keyword evidence="9" id="KW-1185">Reference proteome</keyword>
<organism evidence="8 9">
    <name type="scientific">Ophiocordyceps polyrhachis-furcata BCC 54312</name>
    <dbReference type="NCBI Taxonomy" id="1330021"/>
    <lineage>
        <taxon>Eukaryota</taxon>
        <taxon>Fungi</taxon>
        <taxon>Dikarya</taxon>
        <taxon>Ascomycota</taxon>
        <taxon>Pezizomycotina</taxon>
        <taxon>Sordariomycetes</taxon>
        <taxon>Hypocreomycetidae</taxon>
        <taxon>Hypocreales</taxon>
        <taxon>Ophiocordycipitaceae</taxon>
        <taxon>Ophiocordyceps</taxon>
    </lineage>
</organism>
<accession>A0A367LGI2</accession>
<feature type="active site" evidence="5">
    <location>
        <position position="289"/>
    </location>
</feature>
<evidence type="ECO:0000256" key="1">
    <source>
        <dbReference type="ARBA" id="ARBA00009986"/>
    </source>
</evidence>
<evidence type="ECO:0000256" key="4">
    <source>
        <dbReference type="ARBA" id="ARBA00049194"/>
    </source>
</evidence>
<dbReference type="EMBL" id="LKCN02000006">
    <property type="protein sequence ID" value="RCI13543.1"/>
    <property type="molecule type" value="Genomic_DNA"/>
</dbReference>
<evidence type="ECO:0000256" key="6">
    <source>
        <dbReference type="RuleBase" id="RU003345"/>
    </source>
</evidence>
<dbReference type="SUPFAM" id="SSF53720">
    <property type="entry name" value="ALDH-like"/>
    <property type="match status" value="1"/>
</dbReference>
<evidence type="ECO:0000256" key="2">
    <source>
        <dbReference type="ARBA" id="ARBA00023002"/>
    </source>
</evidence>
<keyword evidence="2 6" id="KW-0560">Oxidoreductase</keyword>
<evidence type="ECO:0000256" key="3">
    <source>
        <dbReference type="ARBA" id="ARBA00024226"/>
    </source>
</evidence>
<dbReference type="Gene3D" id="3.40.309.10">
    <property type="entry name" value="Aldehyde Dehydrogenase, Chain A, domain 2"/>
    <property type="match status" value="1"/>
</dbReference>
<dbReference type="OrthoDB" id="310895at2759"/>
<protein>
    <recommendedName>
        <fullName evidence="3">aldehyde dehydrogenase (NAD(+))</fullName>
        <ecNumber evidence="3">1.2.1.3</ecNumber>
    </recommendedName>
</protein>
<dbReference type="InterPro" id="IPR029510">
    <property type="entry name" value="Ald_DH_CS_GLU"/>
</dbReference>
<dbReference type="STRING" id="1330021.A0A367LGI2"/>
<feature type="domain" description="Aldehyde dehydrogenase" evidence="7">
    <location>
        <begin position="49"/>
        <end position="517"/>
    </location>
</feature>
<evidence type="ECO:0000313" key="8">
    <source>
        <dbReference type="EMBL" id="RCI13543.1"/>
    </source>
</evidence>
<dbReference type="EC" id="1.2.1.3" evidence="3"/>
<dbReference type="GO" id="GO:0046394">
    <property type="term" value="P:carboxylic acid biosynthetic process"/>
    <property type="evidence" value="ECO:0007669"/>
    <property type="project" value="UniProtKB-ARBA"/>
</dbReference>
<dbReference type="PROSITE" id="PS00687">
    <property type="entry name" value="ALDEHYDE_DEHYDR_GLU"/>
    <property type="match status" value="1"/>
</dbReference>
<proteinExistence type="inferred from homology"/>
<dbReference type="InterPro" id="IPR016162">
    <property type="entry name" value="Ald_DH_N"/>
</dbReference>
<evidence type="ECO:0000259" key="7">
    <source>
        <dbReference type="Pfam" id="PF00171"/>
    </source>
</evidence>
<dbReference type="InterPro" id="IPR015590">
    <property type="entry name" value="Aldehyde_DH_dom"/>
</dbReference>
<dbReference type="Proteomes" id="UP000253664">
    <property type="component" value="Unassembled WGS sequence"/>
</dbReference>
<dbReference type="InterPro" id="IPR016163">
    <property type="entry name" value="Ald_DH_C"/>
</dbReference>
<comment type="catalytic activity">
    <reaction evidence="4">
        <text>an aldehyde + NAD(+) + H2O = a carboxylate + NADH + 2 H(+)</text>
        <dbReference type="Rhea" id="RHEA:16185"/>
        <dbReference type="ChEBI" id="CHEBI:15377"/>
        <dbReference type="ChEBI" id="CHEBI:15378"/>
        <dbReference type="ChEBI" id="CHEBI:17478"/>
        <dbReference type="ChEBI" id="CHEBI:29067"/>
        <dbReference type="ChEBI" id="CHEBI:57540"/>
        <dbReference type="ChEBI" id="CHEBI:57945"/>
        <dbReference type="EC" id="1.2.1.3"/>
    </reaction>
</comment>
<sequence>MIISVYLKHSHDRTGNKKKKMLPPAEAKLKAPNGIEISLPTGLFIDNEFVDSGSGGRITSINPSSGSAICEVVAASEADIDRAVAVARTAFQSPEWRDMPGGQRGRLMLRLADLVEEQTEKLATLEAWDNGKPLAVARDEDLAEVIGCLRYYAGWADKLQGSTIPTSSGGAKLAYTLRQPVGVCAQIIPWNFPLAMAAWKLGPALAAGNTVVLKPAEQTPLSALLLADLIRRAGFPRGVVNIVNGLGRDAGAALASHPGVDKVAFTGSTATGRHVMRAAAAGLKNLTLETGGKSPLLVFADADLDQAARWACSGIMGNMGQVCTATSRLLVDASIVKPFVDAFLHQVRSTRVVGDPFDPKTTHGPQVSRDQYDRVLGFITSATDQGAQLELGGAPAGDADAGKGFFIQPTVFSGVTPEMDLFRDEVFGPVAAITPFGSEEEAVRLANDSEYGLAAAVFTTAVDRAHRVAAALQAGTVWINSSQDSELQVPFGGVKQSGIGRELGEAALAAYTETKAVHVNLGARL</sequence>
<dbReference type="FunFam" id="3.40.309.10:FF:000012">
    <property type="entry name" value="Betaine aldehyde dehydrogenase"/>
    <property type="match status" value="1"/>
</dbReference>
<comment type="similarity">
    <text evidence="1 6">Belongs to the aldehyde dehydrogenase family.</text>
</comment>
<name>A0A367LGI2_9HYPO</name>
<dbReference type="FunFam" id="3.40.605.10:FF:000050">
    <property type="entry name" value="Aldehyde dehydrogenase, mitochondrial"/>
    <property type="match status" value="1"/>
</dbReference>
<dbReference type="AlphaFoldDB" id="A0A367LGI2"/>
<reference evidence="8 9" key="1">
    <citation type="journal article" date="2015" name="BMC Genomics">
        <title>Insights from the genome of Ophiocordyceps polyrhachis-furcata to pathogenicity and host specificity in insect fungi.</title>
        <authorList>
            <person name="Wichadakul D."/>
            <person name="Kobmoo N."/>
            <person name="Ingsriswang S."/>
            <person name="Tangphatsornruang S."/>
            <person name="Chantasingh D."/>
            <person name="Luangsa-ard J.J."/>
            <person name="Eurwilaichitr L."/>
        </authorList>
    </citation>
    <scope>NUCLEOTIDE SEQUENCE [LARGE SCALE GENOMIC DNA]</scope>
    <source>
        <strain evidence="8 9">BCC 54312</strain>
    </source>
</reference>
<dbReference type="PANTHER" id="PTHR11699">
    <property type="entry name" value="ALDEHYDE DEHYDROGENASE-RELATED"/>
    <property type="match status" value="1"/>
</dbReference>
<comment type="caution">
    <text evidence="8">The sequence shown here is derived from an EMBL/GenBank/DDBJ whole genome shotgun (WGS) entry which is preliminary data.</text>
</comment>
<gene>
    <name evidence="8" type="ORF">L249_5599</name>
</gene>
<evidence type="ECO:0000313" key="9">
    <source>
        <dbReference type="Proteomes" id="UP000253664"/>
    </source>
</evidence>
<evidence type="ECO:0000256" key="5">
    <source>
        <dbReference type="PROSITE-ProRule" id="PRU10007"/>
    </source>
</evidence>
<dbReference type="InterPro" id="IPR016161">
    <property type="entry name" value="Ald_DH/histidinol_DH"/>
</dbReference>
<dbReference type="GO" id="GO:0004029">
    <property type="term" value="F:aldehyde dehydrogenase (NAD+) activity"/>
    <property type="evidence" value="ECO:0007669"/>
    <property type="project" value="UniProtKB-EC"/>
</dbReference>
<dbReference type="Pfam" id="PF00171">
    <property type="entry name" value="Aldedh"/>
    <property type="match status" value="1"/>
</dbReference>